<organism evidence="5">
    <name type="scientific">hydrothermal vent metagenome</name>
    <dbReference type="NCBI Taxonomy" id="652676"/>
    <lineage>
        <taxon>unclassified sequences</taxon>
        <taxon>metagenomes</taxon>
        <taxon>ecological metagenomes</taxon>
    </lineage>
</organism>
<feature type="coiled-coil region" evidence="1">
    <location>
        <begin position="1054"/>
        <end position="1081"/>
    </location>
</feature>
<feature type="compositionally biased region" description="Low complexity" evidence="2">
    <location>
        <begin position="376"/>
        <end position="392"/>
    </location>
</feature>
<dbReference type="Pfam" id="PF13699">
    <property type="entry name" value="eCIS_core"/>
    <property type="match status" value="1"/>
</dbReference>
<feature type="compositionally biased region" description="Polar residues" evidence="2">
    <location>
        <begin position="452"/>
        <end position="461"/>
    </location>
</feature>
<feature type="compositionally biased region" description="Low complexity" evidence="2">
    <location>
        <begin position="412"/>
        <end position="424"/>
    </location>
</feature>
<dbReference type="EMBL" id="UOFI01000122">
    <property type="protein sequence ID" value="VAW68291.1"/>
    <property type="molecule type" value="Genomic_DNA"/>
</dbReference>
<protein>
    <recommendedName>
        <fullName evidence="4">eCIS core domain-containing protein</fullName>
    </recommendedName>
</protein>
<dbReference type="InterPro" id="IPR025295">
    <property type="entry name" value="eCIS_core_dom"/>
</dbReference>
<evidence type="ECO:0000256" key="3">
    <source>
        <dbReference type="SAM" id="Phobius"/>
    </source>
</evidence>
<feature type="transmembrane region" description="Helical" evidence="3">
    <location>
        <begin position="1104"/>
        <end position="1124"/>
    </location>
</feature>
<name>A0A3B0XL49_9ZZZZ</name>
<keyword evidence="3" id="KW-1133">Transmembrane helix</keyword>
<accession>A0A3B0XL49</accession>
<evidence type="ECO:0000256" key="1">
    <source>
        <dbReference type="SAM" id="Coils"/>
    </source>
</evidence>
<gene>
    <name evidence="5" type="ORF">MNBD_GAMMA09-1690</name>
</gene>
<proteinExistence type="predicted"/>
<evidence type="ECO:0000259" key="4">
    <source>
        <dbReference type="Pfam" id="PF13699"/>
    </source>
</evidence>
<feature type="compositionally biased region" description="Low complexity" evidence="2">
    <location>
        <begin position="1257"/>
        <end position="1268"/>
    </location>
</feature>
<feature type="domain" description="eCIS core" evidence="4">
    <location>
        <begin position="224"/>
        <end position="288"/>
    </location>
</feature>
<evidence type="ECO:0000256" key="2">
    <source>
        <dbReference type="SAM" id="MobiDB-lite"/>
    </source>
</evidence>
<feature type="region of interest" description="Disordered" evidence="2">
    <location>
        <begin position="1754"/>
        <end position="1790"/>
    </location>
</feature>
<feature type="compositionally biased region" description="Polar residues" evidence="2">
    <location>
        <begin position="15"/>
        <end position="32"/>
    </location>
</feature>
<keyword evidence="1" id="KW-0175">Coiled coil</keyword>
<keyword evidence="3" id="KW-0472">Membrane</keyword>
<evidence type="ECO:0000313" key="5">
    <source>
        <dbReference type="EMBL" id="VAW68291.1"/>
    </source>
</evidence>
<feature type="region of interest" description="Disordered" evidence="2">
    <location>
        <begin position="1437"/>
        <end position="1460"/>
    </location>
</feature>
<sequence length="1879" mass="199228">MQTETVQKSVKEKPSVSSTVQSNDIKNATQKETGAEAGLPLFLQRSAPSPDFSAPPPDTQNQSAESLPVQHQCAACEKESVPGEQKNIQTQVSESEIEEPGDASQVQQQCANCEKEINPPVQNKQMANMENSSSDGFAVQLWECGEYEKPTCVQAQLDTPPSQQEQPDQALPVQSKCAACEAEDPLQQAGVKKPAKNAGHHSSMIQAEARRGIKDAGQALPHAERIQASFGRHDISHVRAKIGGEASTANRRMGALAFASGDRIGFRESPSLHLAAHEAAHIVQQREGLSLPGNVGQAGDRWERHADQVADAVTAGKSAEPVLNQVSSDSSAGKSESSSMVQKQLITGAAHLQEPPVNSGGGAGAKAEVEAEPAEAEAGSASEQSVSAAGSSEPPPEKNEKDKDCEKKDKSQNSNQQNTKQSASSDKEEATATQGLGSCYVEGAEAPPDNTPRPNNDSEPNNVEAESKTDFSKWEEADDACECKVNEDINQQAGQIPAEVSPDQESPEAAQSEQNMPADTGEVAVTAQATSREAAGDSPNADEGSSSFAIQELQRDAAITDYYAAADSLQGIPARATRLSEGLAFESGGQLSAVEAVRENNALDSIRSFMSRAASQVEDAVFYVQNEVPARLSLAADEVSASIRETVEKEKSAISSRISAARSRARSSASGAQLQIFARYVSNVRTVNTETDKAIKALRDEYETSARAISEQEETALLEVNTRFANSRKAHDERGRVCGQEAINRGQEHVDEYDKCRAGRGNDNTRNKDDGFWDGCLTVRRAQAQQKAACSVAKGVRDNMLETAQRKGFNLREQRTQKRCAVISGAGKMQETLEMVVEQLTAGLESGRSSVLAGLSSAWDINNKAVESTLQANLQVLDLQEREQRQAVNDSGYVQQLAVEQLAHTSASSLARGVGSAMDSLEITLQQLREQLIQGEVPDPDALDMILTDAQQGLASGVNALLDKMKGSAVSAEIQLLEAALNATESLASISRSNDRLSSEGETEFSTKMSVMVNAASSIMGDMSAKHVAKARDSVDKGVSSMKSMVEGFAEANNKIYEEVNKATEKSMEELNTELLNMRNKLDGKITSEAWKAAKKEQPAWKGVVAILLIILVIVLSVVVSVLTLGAGAPLLAVILVGAVVGAVTAGLIQVINNWAAGEDLSTGVVQAMVIGAVGGALGGAIGAGANGLAQAAVQGAIRAGASTATRVALNIGINLAGDMLAEGLSQGFAAAAYGQEFNWQGFVMAGGMSVASTARGGAAGAPRAAGPDSVSVSAPAPRTRGEMARGALLDLGIGMGVAGSVEAIDVATGGEFDANRFASSTASGFAGMRAISRGNRGSQSAAEPTTRTGKALANTRSRVGRARDAAFSRMEIPESSALRQRTERGLNSVENWFAGGAGGMIRNRGGSDGGQVPTRVSDGAAAETPVIRPQEVAEPAQVRRGETGEATPPRRTISDEVDTGTQANKRIETAEPVDISARARAGVDAEAPINRMSDAEISAMTNTKTQVGDVDHDVSIRRRGDEVECEICSKACASVMQKNAEIRQEIESNTTPKAQELKDGLDSISNHIKEVKSRIEGRLEEGVYQAGTEVIKLASDIANEFQSLGVRFESLGDAINTPSQIRKGDLFPLSGNTGEIRVKLLEGSDQLVKTTTEVDSGDFTRIVSGDASILAEGQQCIYVLRASDGTVLKVGKSSAGNAKQRFGKYQSASELVPGGLKLEITALKQGLSARDASALEGQLRSKLEAEGHIMPWDSTAGRLDRPGPGVPGEKDRTPRRDENGNVIKVPDSDDPTKMRLVRWPPSYEWDGANLKAVDPNNVRLRRLSPPTEADLRGLMEKHQGDVQAVADRLTEIRNYPVPKGTLYSWLSKYKIKTGDFKP</sequence>
<feature type="compositionally biased region" description="Basic and acidic residues" evidence="2">
    <location>
        <begin position="1769"/>
        <end position="1780"/>
    </location>
</feature>
<feature type="transmembrane region" description="Helical" evidence="3">
    <location>
        <begin position="1131"/>
        <end position="1152"/>
    </location>
</feature>
<feature type="compositionally biased region" description="Low complexity" evidence="2">
    <location>
        <begin position="327"/>
        <end position="339"/>
    </location>
</feature>
<feature type="region of interest" description="Disordered" evidence="2">
    <location>
        <begin position="315"/>
        <end position="545"/>
    </location>
</feature>
<keyword evidence="3" id="KW-0812">Transmembrane</keyword>
<feature type="region of interest" description="Disordered" evidence="2">
    <location>
        <begin position="1"/>
        <end position="110"/>
    </location>
</feature>
<reference evidence="5" key="1">
    <citation type="submission" date="2018-06" db="EMBL/GenBank/DDBJ databases">
        <authorList>
            <person name="Zhirakovskaya E."/>
        </authorList>
    </citation>
    <scope>NUCLEOTIDE SEQUENCE</scope>
</reference>
<feature type="region of interest" description="Disordered" evidence="2">
    <location>
        <begin position="1257"/>
        <end position="1278"/>
    </location>
</feature>
<feature type="compositionally biased region" description="Basic and acidic residues" evidence="2">
    <location>
        <begin position="395"/>
        <end position="411"/>
    </location>
</feature>
<feature type="compositionally biased region" description="Basic and acidic residues" evidence="2">
    <location>
        <begin position="465"/>
        <end position="487"/>
    </location>
</feature>